<evidence type="ECO:0000256" key="3">
    <source>
        <dbReference type="ARBA" id="ARBA00018311"/>
    </source>
</evidence>
<evidence type="ECO:0000259" key="12">
    <source>
        <dbReference type="SMART" id="SM00849"/>
    </source>
</evidence>
<evidence type="ECO:0000256" key="2">
    <source>
        <dbReference type="ARBA" id="ARBA00010624"/>
    </source>
</evidence>
<evidence type="ECO:0000259" key="14">
    <source>
        <dbReference type="SMART" id="SM01098"/>
    </source>
</evidence>
<evidence type="ECO:0000313" key="16">
    <source>
        <dbReference type="Proteomes" id="UP000274922"/>
    </source>
</evidence>
<name>A0A4P9X8S4_9FUNG</name>
<dbReference type="EMBL" id="ML014164">
    <property type="protein sequence ID" value="RKP01686.1"/>
    <property type="molecule type" value="Genomic_DNA"/>
</dbReference>
<proteinExistence type="inferred from homology"/>
<feature type="region of interest" description="Disordered" evidence="11">
    <location>
        <begin position="1005"/>
        <end position="1059"/>
    </location>
</feature>
<feature type="region of interest" description="Disordered" evidence="11">
    <location>
        <begin position="730"/>
        <end position="776"/>
    </location>
</feature>
<comment type="subcellular location">
    <subcellularLocation>
        <location evidence="1">Nucleus</location>
    </subcellularLocation>
</comment>
<feature type="domain" description="Beta-Casp" evidence="13">
    <location>
        <begin position="293"/>
        <end position="414"/>
    </location>
</feature>
<dbReference type="GO" id="GO:0003723">
    <property type="term" value="F:RNA binding"/>
    <property type="evidence" value="ECO:0007669"/>
    <property type="project" value="TreeGrafter"/>
</dbReference>
<organism evidence="15 16">
    <name type="scientific">Caulochytrium protostelioides</name>
    <dbReference type="NCBI Taxonomy" id="1555241"/>
    <lineage>
        <taxon>Eukaryota</taxon>
        <taxon>Fungi</taxon>
        <taxon>Fungi incertae sedis</taxon>
        <taxon>Chytridiomycota</taxon>
        <taxon>Chytridiomycota incertae sedis</taxon>
        <taxon>Chytridiomycetes</taxon>
        <taxon>Caulochytriales</taxon>
        <taxon>Caulochytriaceae</taxon>
        <taxon>Caulochytrium</taxon>
    </lineage>
</organism>
<dbReference type="InterPro" id="IPR022712">
    <property type="entry name" value="Beta_Casp"/>
</dbReference>
<dbReference type="AlphaFoldDB" id="A0A4P9X8S4"/>
<keyword evidence="6" id="KW-0378">Hydrolase</keyword>
<dbReference type="Proteomes" id="UP000274922">
    <property type="component" value="Unassembled WGS sequence"/>
</dbReference>
<evidence type="ECO:0000256" key="9">
    <source>
        <dbReference type="ARBA" id="ARBA00069466"/>
    </source>
</evidence>
<feature type="region of interest" description="Disordered" evidence="11">
    <location>
        <begin position="524"/>
        <end position="543"/>
    </location>
</feature>
<dbReference type="SMART" id="SM00849">
    <property type="entry name" value="Lactamase_B"/>
    <property type="match status" value="1"/>
</dbReference>
<evidence type="ECO:0000259" key="13">
    <source>
        <dbReference type="SMART" id="SM01027"/>
    </source>
</evidence>
<evidence type="ECO:0000256" key="5">
    <source>
        <dbReference type="ARBA" id="ARBA00022722"/>
    </source>
</evidence>
<dbReference type="Gene3D" id="3.40.50.10890">
    <property type="match status" value="1"/>
</dbReference>
<evidence type="ECO:0000256" key="1">
    <source>
        <dbReference type="ARBA" id="ARBA00004123"/>
    </source>
</evidence>
<comment type="similarity">
    <text evidence="2">Belongs to the metallo-beta-lactamase superfamily. RNA-metabolizing metallo-beta-lactamase-like family. CPSF2/YSH1 subfamily.</text>
</comment>
<dbReference type="InterPro" id="IPR011108">
    <property type="entry name" value="RMMBL"/>
</dbReference>
<feature type="domain" description="Metallo-beta-lactamase" evidence="12">
    <location>
        <begin position="69"/>
        <end position="259"/>
    </location>
</feature>
<dbReference type="InterPro" id="IPR001279">
    <property type="entry name" value="Metallo-B-lactamas"/>
</dbReference>
<dbReference type="OrthoDB" id="10249535at2759"/>
<reference evidence="16" key="1">
    <citation type="journal article" date="2018" name="Nat. Microbiol.">
        <title>Leveraging single-cell genomics to expand the fungal tree of life.</title>
        <authorList>
            <person name="Ahrendt S.R."/>
            <person name="Quandt C.A."/>
            <person name="Ciobanu D."/>
            <person name="Clum A."/>
            <person name="Salamov A."/>
            <person name="Andreopoulos B."/>
            <person name="Cheng J.F."/>
            <person name="Woyke T."/>
            <person name="Pelin A."/>
            <person name="Henrissat B."/>
            <person name="Reynolds N.K."/>
            <person name="Benny G.L."/>
            <person name="Smith M.E."/>
            <person name="James T.Y."/>
            <person name="Grigoriev I.V."/>
        </authorList>
    </citation>
    <scope>NUCLEOTIDE SEQUENCE [LARGE SCALE GENOMIC DNA]</scope>
    <source>
        <strain evidence="16">ATCC 52028</strain>
    </source>
</reference>
<feature type="compositionally biased region" description="Basic and acidic residues" evidence="11">
    <location>
        <begin position="738"/>
        <end position="751"/>
    </location>
</feature>
<keyword evidence="7" id="KW-0539">Nucleus</keyword>
<dbReference type="STRING" id="1555241.A0A4P9X8S4"/>
<dbReference type="Pfam" id="PF10996">
    <property type="entry name" value="Beta-Casp"/>
    <property type="match status" value="1"/>
</dbReference>
<evidence type="ECO:0000256" key="8">
    <source>
        <dbReference type="ARBA" id="ARBA00032592"/>
    </source>
</evidence>
<protein>
    <recommendedName>
        <fullName evidence="3">Endoribonuclease YSH1</fullName>
    </recommendedName>
    <alternativeName>
        <fullName evidence="9">Endoribonuclease ysh1</fullName>
    </alternativeName>
    <alternativeName>
        <fullName evidence="8 10">mRNA 3'-end-processing protein YSH1</fullName>
    </alternativeName>
</protein>
<dbReference type="SMART" id="SM01098">
    <property type="entry name" value="CPSF73-100_C"/>
    <property type="match status" value="1"/>
</dbReference>
<dbReference type="Gene3D" id="3.60.15.10">
    <property type="entry name" value="Ribonuclease Z/Hydroxyacylglutathione hydrolase-like"/>
    <property type="match status" value="1"/>
</dbReference>
<feature type="domain" description="Pre-mRNA 3'-end-processing endonuclease polyadenylation factor C-term" evidence="14">
    <location>
        <begin position="563"/>
        <end position="903"/>
    </location>
</feature>
<dbReference type="Pfam" id="PF16661">
    <property type="entry name" value="Lactamase_B_6"/>
    <property type="match status" value="1"/>
</dbReference>
<evidence type="ECO:0000256" key="10">
    <source>
        <dbReference type="ARBA" id="ARBA00075008"/>
    </source>
</evidence>
<feature type="compositionally biased region" description="Low complexity" evidence="11">
    <location>
        <begin position="1005"/>
        <end position="1031"/>
    </location>
</feature>
<dbReference type="InterPro" id="IPR021718">
    <property type="entry name" value="CPSF73-100_C"/>
</dbReference>
<sequence>MAVATAGTAGTAAGAGLGAPRRLTAPRRVATAYSTQGKGRKRTAPAAVDAQDDADILKVMPLGAGQEVGRSCVVVNYKGKTIMLDCGLHPAHDGIAGLPFFDQIDPASVDLLLITHFHLDHAAALPYFVQRTNFRGRIFMTHPTRAIFRWLLTDYVKVQNIASSEEMLYDDADLEATYNKIEVIDFHQRLNVNGVKFTAYNAGHVLGAAMFLLEIAGVKLLYTGDYSREEDRHLMAAERPPHVQMDVLVCESTYGVQSHQPRLDREARFTKMVHDVVERGGRCLIPVFALGRAQELLLILEEYWQAHPELHNVPIYYASALAKKCMMVYQTYTNMMNDHIRERAKHGNPFQFRHVSHLPSMRDFDDVGPCVMLAAPGMLQSGLSRELLEIWSPDRRNGVIIPGYVVEGTLGKAILARPTEIPSLTTGGKLPLRLSVDYISFSAHVDFRENAEFIDDVDAPHLILVHGAAHEMTRLRSALTSKYSEMPHRNMTIYCPRNCETVELFFEGEKVARTMGRLAATAAAAIEHRPSRSSGRGHADHADHADADDVIDADHADHADHVDETVLNGVLVCRDYTYRFLAPEDLPEYTPLKTTTLTQTQTMRCHIPLSLLTFHLRQMYGDVEAVGKAADGDTAAVPLETRTMRDGVWDIIGRFRVFDAIDLACLRRAASARDGVAPDAADGVVFPGASLRTTVVEMVELEWRGTSLNDVVADSILAIIVQAESSPASIKVSSQQAHTHDHGHHDTKTSADGDVSTRAGGEAAARPPTVSEASAAAVEPMVMPKTEAEAPARVLRQTRSRTAQATVASPPLAAVKAEPGSMTTADQPLTPHLTLLTGSAPVTTAHVTALPSKPAAAAAPEAAPEAGATAAVKGKPGSAAASATDPDLDAVLADVAVFAGTPALLAATFRPDAPATGAALAAALQTAWRIQYDHFVAAVTQQLGERYGAAHVTALAADAPGAAPPHPDHWVCRWQVVSGGAVMDVVWEGHAALFKTVIHGPSVPPGADVAADTPAAPEASPAAADAAASRGETADGSDAESEFGFGEADPQETAHAHALQARLQQEAADDMAESRAFLQATARRIVHQCMMTYFPPRNGIRAT</sequence>
<keyword evidence="4" id="KW-0507">mRNA processing</keyword>
<evidence type="ECO:0000256" key="6">
    <source>
        <dbReference type="ARBA" id="ARBA00022801"/>
    </source>
</evidence>
<evidence type="ECO:0000256" key="4">
    <source>
        <dbReference type="ARBA" id="ARBA00022664"/>
    </source>
</evidence>
<evidence type="ECO:0000313" key="15">
    <source>
        <dbReference type="EMBL" id="RKP01686.1"/>
    </source>
</evidence>
<accession>A0A4P9X8S4</accession>
<dbReference type="SMART" id="SM01027">
    <property type="entry name" value="Beta-Casp"/>
    <property type="match status" value="1"/>
</dbReference>
<dbReference type="GO" id="GO:0005847">
    <property type="term" value="C:mRNA cleavage and polyadenylation specificity factor complex"/>
    <property type="evidence" value="ECO:0007669"/>
    <property type="project" value="TreeGrafter"/>
</dbReference>
<evidence type="ECO:0000256" key="11">
    <source>
        <dbReference type="SAM" id="MobiDB-lite"/>
    </source>
</evidence>
<evidence type="ECO:0000256" key="7">
    <source>
        <dbReference type="ARBA" id="ARBA00023242"/>
    </source>
</evidence>
<gene>
    <name evidence="15" type="ORF">CXG81DRAFT_25654</name>
</gene>
<dbReference type="GO" id="GO:0004534">
    <property type="term" value="F:5'-3' RNA exonuclease activity"/>
    <property type="evidence" value="ECO:0007669"/>
    <property type="project" value="TreeGrafter"/>
</dbReference>
<dbReference type="InterPro" id="IPR036866">
    <property type="entry name" value="RibonucZ/Hydroxyglut_hydro"/>
</dbReference>
<dbReference type="CDD" id="cd16292">
    <property type="entry name" value="CPSF3-like_MBL-fold"/>
    <property type="match status" value="1"/>
</dbReference>
<dbReference type="Pfam" id="PF07521">
    <property type="entry name" value="RMMBL"/>
    <property type="match status" value="1"/>
</dbReference>
<dbReference type="Pfam" id="PF11718">
    <property type="entry name" value="CPSF73-100_C"/>
    <property type="match status" value="1"/>
</dbReference>
<keyword evidence="5" id="KW-0540">Nuclease</keyword>
<dbReference type="GO" id="GO:0004521">
    <property type="term" value="F:RNA endonuclease activity"/>
    <property type="evidence" value="ECO:0007669"/>
    <property type="project" value="TreeGrafter"/>
</dbReference>
<dbReference type="InterPro" id="IPR050698">
    <property type="entry name" value="MBL"/>
</dbReference>
<keyword evidence="16" id="KW-1185">Reference proteome</keyword>
<dbReference type="PANTHER" id="PTHR11203">
    <property type="entry name" value="CLEAVAGE AND POLYADENYLATION SPECIFICITY FACTOR FAMILY MEMBER"/>
    <property type="match status" value="1"/>
</dbReference>
<dbReference type="PANTHER" id="PTHR11203:SF11">
    <property type="entry name" value="CLEAVAGE AND POLYADENYLATION SPECIFICITY FACTOR SUBUNIT 3"/>
    <property type="match status" value="1"/>
</dbReference>
<dbReference type="GO" id="GO:0006398">
    <property type="term" value="P:mRNA 3'-end processing by stem-loop binding and cleavage"/>
    <property type="evidence" value="ECO:0007669"/>
    <property type="project" value="TreeGrafter"/>
</dbReference>
<dbReference type="SUPFAM" id="SSF56281">
    <property type="entry name" value="Metallo-hydrolase/oxidoreductase"/>
    <property type="match status" value="1"/>
</dbReference>
<dbReference type="FunFam" id="3.40.50.10890:FF:000001">
    <property type="entry name" value="Cleavage and polyadenylation specificity factor subunit 3"/>
    <property type="match status" value="1"/>
</dbReference>